<dbReference type="PROSITE" id="PS51257">
    <property type="entry name" value="PROKAR_LIPOPROTEIN"/>
    <property type="match status" value="1"/>
</dbReference>
<sequence length="94" mass="10046">MRSALVIAALALSACGTGQRYEQALNDTRISDAVGAYEVARTRGDPLDLCVKARLVAIAYEDAGRAAERDAWRAKETGDCRAAQARYAGARSLD</sequence>
<accession>A0ABW4N3X6</accession>
<name>A0ABW4N3X6_9CAUL</name>
<organism evidence="1 2">
    <name type="scientific">Phenylobacterium terrae</name>
    <dbReference type="NCBI Taxonomy" id="2665495"/>
    <lineage>
        <taxon>Bacteria</taxon>
        <taxon>Pseudomonadati</taxon>
        <taxon>Pseudomonadota</taxon>
        <taxon>Alphaproteobacteria</taxon>
        <taxon>Caulobacterales</taxon>
        <taxon>Caulobacteraceae</taxon>
        <taxon>Phenylobacterium</taxon>
    </lineage>
</organism>
<protein>
    <recommendedName>
        <fullName evidence="3">Lipoprotein</fullName>
    </recommendedName>
</protein>
<evidence type="ECO:0008006" key="3">
    <source>
        <dbReference type="Google" id="ProtNLM"/>
    </source>
</evidence>
<keyword evidence="2" id="KW-1185">Reference proteome</keyword>
<reference evidence="2" key="1">
    <citation type="journal article" date="2019" name="Int. J. Syst. Evol. Microbiol.">
        <title>The Global Catalogue of Microorganisms (GCM) 10K type strain sequencing project: providing services to taxonomists for standard genome sequencing and annotation.</title>
        <authorList>
            <consortium name="The Broad Institute Genomics Platform"/>
            <consortium name="The Broad Institute Genome Sequencing Center for Infectious Disease"/>
            <person name="Wu L."/>
            <person name="Ma J."/>
        </authorList>
    </citation>
    <scope>NUCLEOTIDE SEQUENCE [LARGE SCALE GENOMIC DNA]</scope>
    <source>
        <strain evidence="2">DFY28</strain>
    </source>
</reference>
<proteinExistence type="predicted"/>
<dbReference type="EMBL" id="JBHUEY010000006">
    <property type="protein sequence ID" value="MFD1784631.1"/>
    <property type="molecule type" value="Genomic_DNA"/>
</dbReference>
<gene>
    <name evidence="1" type="ORF">ACFSC0_14600</name>
</gene>
<comment type="caution">
    <text evidence="1">The sequence shown here is derived from an EMBL/GenBank/DDBJ whole genome shotgun (WGS) entry which is preliminary data.</text>
</comment>
<dbReference type="RefSeq" id="WP_377280774.1">
    <property type="nucleotide sequence ID" value="NZ_JBHRSI010000002.1"/>
</dbReference>
<evidence type="ECO:0000313" key="2">
    <source>
        <dbReference type="Proteomes" id="UP001597237"/>
    </source>
</evidence>
<dbReference type="Proteomes" id="UP001597237">
    <property type="component" value="Unassembled WGS sequence"/>
</dbReference>
<evidence type="ECO:0000313" key="1">
    <source>
        <dbReference type="EMBL" id="MFD1784631.1"/>
    </source>
</evidence>